<evidence type="ECO:0000313" key="2">
    <source>
        <dbReference type="EMBL" id="EMP42556.1"/>
    </source>
</evidence>
<proteinExistence type="predicted"/>
<evidence type="ECO:0000256" key="1">
    <source>
        <dbReference type="SAM" id="MobiDB-lite"/>
    </source>
</evidence>
<keyword evidence="3" id="KW-1185">Reference proteome</keyword>
<organism evidence="2 3">
    <name type="scientific">Chelonia mydas</name>
    <name type="common">Green sea-turtle</name>
    <name type="synonym">Chelonia agassizi</name>
    <dbReference type="NCBI Taxonomy" id="8469"/>
    <lineage>
        <taxon>Eukaryota</taxon>
        <taxon>Metazoa</taxon>
        <taxon>Chordata</taxon>
        <taxon>Craniata</taxon>
        <taxon>Vertebrata</taxon>
        <taxon>Euteleostomi</taxon>
        <taxon>Archelosauria</taxon>
        <taxon>Testudinata</taxon>
        <taxon>Testudines</taxon>
        <taxon>Cryptodira</taxon>
        <taxon>Durocryptodira</taxon>
        <taxon>Americhelydia</taxon>
        <taxon>Chelonioidea</taxon>
        <taxon>Cheloniidae</taxon>
        <taxon>Chelonia</taxon>
    </lineage>
</organism>
<gene>
    <name evidence="2" type="ORF">UY3_00162</name>
</gene>
<accession>M7BXG3</accession>
<reference evidence="3" key="1">
    <citation type="journal article" date="2013" name="Nat. Genet.">
        <title>The draft genomes of soft-shell turtle and green sea turtle yield insights into the development and evolution of the turtle-specific body plan.</title>
        <authorList>
            <person name="Wang Z."/>
            <person name="Pascual-Anaya J."/>
            <person name="Zadissa A."/>
            <person name="Li W."/>
            <person name="Niimura Y."/>
            <person name="Huang Z."/>
            <person name="Li C."/>
            <person name="White S."/>
            <person name="Xiong Z."/>
            <person name="Fang D."/>
            <person name="Wang B."/>
            <person name="Ming Y."/>
            <person name="Chen Y."/>
            <person name="Zheng Y."/>
            <person name="Kuraku S."/>
            <person name="Pignatelli M."/>
            <person name="Herrero J."/>
            <person name="Beal K."/>
            <person name="Nozawa M."/>
            <person name="Li Q."/>
            <person name="Wang J."/>
            <person name="Zhang H."/>
            <person name="Yu L."/>
            <person name="Shigenobu S."/>
            <person name="Wang J."/>
            <person name="Liu J."/>
            <person name="Flicek P."/>
            <person name="Searle S."/>
            <person name="Wang J."/>
            <person name="Kuratani S."/>
            <person name="Yin Y."/>
            <person name="Aken B."/>
            <person name="Zhang G."/>
            <person name="Irie N."/>
        </authorList>
    </citation>
    <scope>NUCLEOTIDE SEQUENCE [LARGE SCALE GENOMIC DNA]</scope>
</reference>
<dbReference type="Proteomes" id="UP000031443">
    <property type="component" value="Unassembled WGS sequence"/>
</dbReference>
<name>M7BXG3_CHEMY</name>
<dbReference type="EMBL" id="KB469745">
    <property type="protein sequence ID" value="EMP42556.1"/>
    <property type="molecule type" value="Genomic_DNA"/>
</dbReference>
<sequence length="140" mass="16042">MEPTRLHTDVASIVNTSRIILQYVQSLARSRQHEDDCEKDMDTDFPESTGCGNWDIMAAARQVDTVERRFWAWETSTDSWDHIVLQVWDDSQWLRNFCMHKATFMELCELLSPSLKRTKNEPCPDSGEASGDSPVEACNA</sequence>
<evidence type="ECO:0000313" key="3">
    <source>
        <dbReference type="Proteomes" id="UP000031443"/>
    </source>
</evidence>
<protein>
    <submittedName>
        <fullName evidence="2">Uncharacterized protein</fullName>
    </submittedName>
</protein>
<dbReference type="AlphaFoldDB" id="M7BXG3"/>
<feature type="region of interest" description="Disordered" evidence="1">
    <location>
        <begin position="118"/>
        <end position="140"/>
    </location>
</feature>